<evidence type="ECO:0000313" key="4">
    <source>
        <dbReference type="Proteomes" id="UP000054388"/>
    </source>
</evidence>
<evidence type="ECO:0000256" key="1">
    <source>
        <dbReference type="SAM" id="SignalP"/>
    </source>
</evidence>
<dbReference type="PANTHER" id="PTHR35535:SF2">
    <property type="entry name" value="DUF306 DOMAIN-CONTAINING PROTEIN"/>
    <property type="match status" value="1"/>
</dbReference>
<reference evidence="3 4" key="1">
    <citation type="submission" date="2015-10" db="EMBL/GenBank/DDBJ databases">
        <title>Genome sequence of Chryseobacterium greenlandense.</title>
        <authorList>
            <person name="Newman J."/>
            <person name="Fischer K."/>
            <person name="Miller J."/>
        </authorList>
    </citation>
    <scope>NUCLEOTIDE SEQUENCE [LARGE SCALE GENOMIC DNA]</scope>
    <source>
        <strain evidence="3 4">UMB34</strain>
    </source>
</reference>
<proteinExistence type="predicted"/>
<dbReference type="Pfam" id="PF03724">
    <property type="entry name" value="META"/>
    <property type="match status" value="1"/>
</dbReference>
<feature type="chain" id="PRO_5007094980" evidence="1">
    <location>
        <begin position="24"/>
        <end position="145"/>
    </location>
</feature>
<name>A0A101CK36_9FLAO</name>
<dbReference type="InterPro" id="IPR038670">
    <property type="entry name" value="HslJ-like_sf"/>
</dbReference>
<comment type="caution">
    <text evidence="3">The sequence shown here is derived from an EMBL/GenBank/DDBJ whole genome shotgun (WGS) entry which is preliminary data.</text>
</comment>
<dbReference type="InterPro" id="IPR005184">
    <property type="entry name" value="DUF306_Meta_HslJ"/>
</dbReference>
<feature type="signal peptide" evidence="1">
    <location>
        <begin position="1"/>
        <end position="23"/>
    </location>
</feature>
<sequence>MKNTILRLFALFILTILSNCSTSKMSSNQHYQREWMMVSFDQFTKLQLTENKAAINLTGQKAGNVVKGSAKMGCNSIFFEIEFRNNGKINISGITSTEMACKNMELENAFLKNFANMKNYVIEGHRLTLSDGSGNQMEFIAADWD</sequence>
<evidence type="ECO:0000259" key="2">
    <source>
        <dbReference type="Pfam" id="PF03724"/>
    </source>
</evidence>
<dbReference type="Proteomes" id="UP000054388">
    <property type="component" value="Unassembled WGS sequence"/>
</dbReference>
<dbReference type="AlphaFoldDB" id="A0A101CK36"/>
<keyword evidence="1" id="KW-0732">Signal</keyword>
<dbReference type="Gene3D" id="2.40.128.270">
    <property type="match status" value="1"/>
</dbReference>
<dbReference type="InterPro" id="IPR053147">
    <property type="entry name" value="Hsp_HslJ-like"/>
</dbReference>
<dbReference type="EMBL" id="LMAI01000002">
    <property type="protein sequence ID" value="KUJ57711.1"/>
    <property type="molecule type" value="Genomic_DNA"/>
</dbReference>
<evidence type="ECO:0000313" key="3">
    <source>
        <dbReference type="EMBL" id="KUJ57711.1"/>
    </source>
</evidence>
<feature type="domain" description="DUF306" evidence="2">
    <location>
        <begin position="32"/>
        <end position="137"/>
    </location>
</feature>
<dbReference type="PANTHER" id="PTHR35535">
    <property type="entry name" value="HEAT SHOCK PROTEIN HSLJ"/>
    <property type="match status" value="1"/>
</dbReference>
<accession>A0A101CK36</accession>
<organism evidence="3 4">
    <name type="scientific">Chryseobacterium aquaticum subsp. greenlandense</name>
    <dbReference type="NCBI Taxonomy" id="345663"/>
    <lineage>
        <taxon>Bacteria</taxon>
        <taxon>Pseudomonadati</taxon>
        <taxon>Bacteroidota</taxon>
        <taxon>Flavobacteriia</taxon>
        <taxon>Flavobacteriales</taxon>
        <taxon>Weeksellaceae</taxon>
        <taxon>Chryseobacterium group</taxon>
        <taxon>Chryseobacterium</taxon>
    </lineage>
</organism>
<gene>
    <name evidence="3" type="ORF">AR686_02855</name>
</gene>
<protein>
    <submittedName>
        <fullName evidence="3">Heat-shock protein</fullName>
    </submittedName>
</protein>